<dbReference type="InterPro" id="IPR027356">
    <property type="entry name" value="NPH3_dom"/>
</dbReference>
<keyword evidence="2" id="KW-0833">Ubl conjugation pathway</keyword>
<dbReference type="SUPFAM" id="SSF54695">
    <property type="entry name" value="POZ domain"/>
    <property type="match status" value="1"/>
</dbReference>
<evidence type="ECO:0000313" key="6">
    <source>
        <dbReference type="EnsemblPlants" id="MELO3C006281.2.1"/>
    </source>
</evidence>
<dbReference type="Gene3D" id="3.30.710.10">
    <property type="entry name" value="Potassium Channel Kv1.1, Chain A"/>
    <property type="match status" value="1"/>
</dbReference>
<evidence type="ECO:0000256" key="2">
    <source>
        <dbReference type="ARBA" id="ARBA00022786"/>
    </source>
</evidence>
<evidence type="ECO:0000256" key="3">
    <source>
        <dbReference type="PROSITE-ProRule" id="PRU00982"/>
    </source>
</evidence>
<keyword evidence="4" id="KW-0175">Coiled coil</keyword>
<dbReference type="UniPathway" id="UPA00143"/>
<dbReference type="InterPro" id="IPR043454">
    <property type="entry name" value="NPH3/RPT2-like"/>
</dbReference>
<evidence type="ECO:0000256" key="1">
    <source>
        <dbReference type="ARBA" id="ARBA00004906"/>
    </source>
</evidence>
<dbReference type="PANTHER" id="PTHR32370">
    <property type="entry name" value="OS12G0117600 PROTEIN"/>
    <property type="match status" value="1"/>
</dbReference>
<keyword evidence="7" id="KW-1185">Reference proteome</keyword>
<dbReference type="eggNOG" id="ENOG502QQV1">
    <property type="taxonomic scope" value="Eukaryota"/>
</dbReference>
<feature type="coiled-coil region" evidence="4">
    <location>
        <begin position="543"/>
        <end position="570"/>
    </location>
</feature>
<reference evidence="8" key="2">
    <citation type="submission" date="2025-04" db="UniProtKB">
        <authorList>
            <consortium name="RefSeq"/>
        </authorList>
    </citation>
    <scope>IDENTIFICATION</scope>
</reference>
<dbReference type="Gramene" id="MELO3C006281.2.1">
    <property type="protein sequence ID" value="MELO3C006281.2.1"/>
    <property type="gene ID" value="MELO3C006281.2"/>
</dbReference>
<feature type="domain" description="NPH3" evidence="5">
    <location>
        <begin position="250"/>
        <end position="512"/>
    </location>
</feature>
<proteinExistence type="inferred from homology"/>
<gene>
    <name evidence="8" type="primary">LOC103483450</name>
    <name evidence="6" type="synonym">103483450</name>
</gene>
<dbReference type="OrthoDB" id="1878376at2759"/>
<evidence type="ECO:0000256" key="4">
    <source>
        <dbReference type="SAM" id="Coils"/>
    </source>
</evidence>
<protein>
    <submittedName>
        <fullName evidence="8">BTB/POZ domain-containing protein At5g17580 isoform X1</fullName>
    </submittedName>
</protein>
<dbReference type="EnsemblPlants" id="MELO3C006281.2.1">
    <property type="protein sequence ID" value="MELO3C006281.2.1"/>
    <property type="gene ID" value="MELO3C006281.2"/>
</dbReference>
<comment type="pathway">
    <text evidence="1">Protein modification; protein ubiquitination.</text>
</comment>
<organism evidence="7 8">
    <name type="scientific">Cucumis melo</name>
    <name type="common">Muskmelon</name>
    <dbReference type="NCBI Taxonomy" id="3656"/>
    <lineage>
        <taxon>Eukaryota</taxon>
        <taxon>Viridiplantae</taxon>
        <taxon>Streptophyta</taxon>
        <taxon>Embryophyta</taxon>
        <taxon>Tracheophyta</taxon>
        <taxon>Spermatophyta</taxon>
        <taxon>Magnoliopsida</taxon>
        <taxon>eudicotyledons</taxon>
        <taxon>Gunneridae</taxon>
        <taxon>Pentapetalae</taxon>
        <taxon>rosids</taxon>
        <taxon>fabids</taxon>
        <taxon>Cucurbitales</taxon>
        <taxon>Cucurbitaceae</taxon>
        <taxon>Benincaseae</taxon>
        <taxon>Cucumis</taxon>
    </lineage>
</organism>
<dbReference type="RefSeq" id="XP_008438302.1">
    <property type="nucleotide sequence ID" value="XM_008440080.2"/>
</dbReference>
<dbReference type="Proteomes" id="UP001652600">
    <property type="component" value="Chromosome 6"/>
</dbReference>
<dbReference type="KEGG" id="cmo:103483450"/>
<sequence length="618" mass="70747">MSRTFRCLQGMQEERAGSSVGTQQDTVFLLMKLSSGIFLDVKIIQKNIKNMVDKSDKDASYWLPKPKSRTDIQFHVSGVPFNLDRDIIVQKSGKISQLLNEKSEDNIQEFLRNIPAHPNTFELVARFCHGFRLTMSCENVLPLACLAFYLGMTESHSPNNLLSKALTFFEQKILPSWNETIKAFLTTEDIMQQAVDTGLVDECIESLVGKAVNNPYLLGEPIVNFISDELSEDDVIHHNPSARRKLFVSEWQSEDLTILPLSLYELTIHSMNQHAVPPRFVAASLLKYAKKWVFCSAKGDEKMSVCKTNRQREVIEVLERLMPHQKGLFPCTILSEMLRFAIRLEANAGCRNGLELRIGKQLDQATATDLLIPSRGYAKEMHYDIECVKRIIKHFYRDYGSNMEGLIAAAKLIEEFLFEVASDRDLEINAFVSLVEMSSAASMGTDRSSDGIYRAIDTYLDKHSFLTESEREEVCRGLDYHRMSAEACEHAAKNQRLPLRIVVQVLFLVQLQLRDAIAKDMHRTDNKLTQDEVGNDGELNLSEGIVKNEMEKMSNKVIELEKECHVMRKEIEEGCVHMVKKEKTSMWREMKRKFGCINKMNNCNCQVKKKRVHPKLWT</sequence>
<dbReference type="InterPro" id="IPR011333">
    <property type="entry name" value="SKP1/BTB/POZ_sf"/>
</dbReference>
<accession>A0A1S3AWQ2</accession>
<evidence type="ECO:0000313" key="7">
    <source>
        <dbReference type="Proteomes" id="UP001652600"/>
    </source>
</evidence>
<dbReference type="InParanoid" id="A0A1S3AWQ2"/>
<evidence type="ECO:0000259" key="5">
    <source>
        <dbReference type="PROSITE" id="PS51649"/>
    </source>
</evidence>
<reference evidence="6" key="1">
    <citation type="submission" date="2023-03" db="UniProtKB">
        <authorList>
            <consortium name="EnsemblPlants"/>
        </authorList>
    </citation>
    <scope>IDENTIFICATION</scope>
</reference>
<dbReference type="GO" id="GO:0016567">
    <property type="term" value="P:protein ubiquitination"/>
    <property type="evidence" value="ECO:0007669"/>
    <property type="project" value="UniProtKB-UniPathway"/>
</dbReference>
<name>A0A1S3AWQ2_CUCME</name>
<evidence type="ECO:0000313" key="8">
    <source>
        <dbReference type="RefSeq" id="XP_008438302.1"/>
    </source>
</evidence>
<dbReference type="GeneID" id="103483450"/>
<dbReference type="AlphaFoldDB" id="A0A1S3AWQ2"/>
<dbReference type="SMR" id="A0A1S3AWQ2"/>
<dbReference type="Pfam" id="PF03000">
    <property type="entry name" value="NPH3"/>
    <property type="match status" value="1"/>
</dbReference>
<dbReference type="PROSITE" id="PS51649">
    <property type="entry name" value="NPH3"/>
    <property type="match status" value="1"/>
</dbReference>
<comment type="similarity">
    <text evidence="3">Belongs to the NPH3 family.</text>
</comment>